<evidence type="ECO:0000313" key="6">
    <source>
        <dbReference type="Proteomes" id="UP000179807"/>
    </source>
</evidence>
<dbReference type="PROSITE" id="PS50330">
    <property type="entry name" value="UIM"/>
    <property type="match status" value="1"/>
</dbReference>
<evidence type="ECO:0000256" key="1">
    <source>
        <dbReference type="ARBA" id="ARBA00005574"/>
    </source>
</evidence>
<evidence type="ECO:0000259" key="4">
    <source>
        <dbReference type="PROSITE" id="PS50234"/>
    </source>
</evidence>
<dbReference type="EMBL" id="MLAK01001176">
    <property type="protein sequence ID" value="OHS96439.1"/>
    <property type="molecule type" value="Genomic_DNA"/>
</dbReference>
<reference evidence="5" key="1">
    <citation type="submission" date="2016-10" db="EMBL/GenBank/DDBJ databases">
        <authorList>
            <person name="Benchimol M."/>
            <person name="Almeida L.G."/>
            <person name="Vasconcelos A.T."/>
            <person name="Perreira-Neves A."/>
            <person name="Rosa I.A."/>
            <person name="Tasca T."/>
            <person name="Bogo M.R."/>
            <person name="de Souza W."/>
        </authorList>
    </citation>
    <scope>NUCLEOTIDE SEQUENCE [LARGE SCALE GENOMIC DNA]</scope>
    <source>
        <strain evidence="5">K</strain>
    </source>
</reference>
<proteinExistence type="inferred from homology"/>
<dbReference type="AlphaFoldDB" id="A0A1J4JDS3"/>
<dbReference type="Proteomes" id="UP000179807">
    <property type="component" value="Unassembled WGS sequence"/>
</dbReference>
<dbReference type="PROSITE" id="PS50234">
    <property type="entry name" value="VWFA"/>
    <property type="match status" value="1"/>
</dbReference>
<dbReference type="VEuPathDB" id="TrichDB:TRFO_37385"/>
<feature type="compositionally biased region" description="Basic and acidic residues" evidence="3">
    <location>
        <begin position="259"/>
        <end position="284"/>
    </location>
</feature>
<gene>
    <name evidence="5" type="primary">PSMD4</name>
    <name evidence="5" type="ORF">TRFO_37385</name>
</gene>
<dbReference type="InterPro" id="IPR027040">
    <property type="entry name" value="PSMD4"/>
</dbReference>
<dbReference type="GO" id="GO:0043161">
    <property type="term" value="P:proteasome-mediated ubiquitin-dependent protein catabolic process"/>
    <property type="evidence" value="ECO:0007669"/>
    <property type="project" value="TreeGrafter"/>
</dbReference>
<comment type="caution">
    <text evidence="5">The sequence shown here is derived from an EMBL/GenBank/DDBJ whole genome shotgun (WGS) entry which is preliminary data.</text>
</comment>
<keyword evidence="2 5" id="KW-0647">Proteasome</keyword>
<dbReference type="PANTHER" id="PTHR10223:SF0">
    <property type="entry name" value="26S PROTEASOME NON-ATPASE REGULATORY SUBUNIT 4"/>
    <property type="match status" value="1"/>
</dbReference>
<protein>
    <submittedName>
        <fullName evidence="5">26S proteasome non-ATPase regulatory subunit 4</fullName>
    </submittedName>
</protein>
<dbReference type="SMART" id="SM00327">
    <property type="entry name" value="VWA"/>
    <property type="match status" value="1"/>
</dbReference>
<feature type="compositionally biased region" description="Acidic residues" evidence="3">
    <location>
        <begin position="240"/>
        <end position="249"/>
    </location>
</feature>
<dbReference type="Pfam" id="PF13519">
    <property type="entry name" value="VWA_2"/>
    <property type="match status" value="1"/>
</dbReference>
<dbReference type="Gene3D" id="6.10.140.100">
    <property type="match status" value="1"/>
</dbReference>
<keyword evidence="6" id="KW-1185">Reference proteome</keyword>
<name>A0A1J4JDS3_9EUKA</name>
<dbReference type="GO" id="GO:0005829">
    <property type="term" value="C:cytosol"/>
    <property type="evidence" value="ECO:0007669"/>
    <property type="project" value="TreeGrafter"/>
</dbReference>
<feature type="domain" description="VWFA" evidence="4">
    <location>
        <begin position="8"/>
        <end position="190"/>
    </location>
</feature>
<feature type="region of interest" description="Disordered" evidence="3">
    <location>
        <begin position="234"/>
        <end position="284"/>
    </location>
</feature>
<dbReference type="OrthoDB" id="1731724at2759"/>
<dbReference type="Pfam" id="PF02809">
    <property type="entry name" value="UIM"/>
    <property type="match status" value="3"/>
</dbReference>
<dbReference type="Gene3D" id="3.40.50.410">
    <property type="entry name" value="von Willebrand factor, type A domain"/>
    <property type="match status" value="1"/>
</dbReference>
<dbReference type="SMART" id="SM00726">
    <property type="entry name" value="UIM"/>
    <property type="match status" value="3"/>
</dbReference>
<dbReference type="InterPro" id="IPR003903">
    <property type="entry name" value="UIM_dom"/>
</dbReference>
<accession>A0A1J4JDS3</accession>
<dbReference type="InterPro" id="IPR036465">
    <property type="entry name" value="vWFA_dom_sf"/>
</dbReference>
<dbReference type="InterPro" id="IPR002035">
    <property type="entry name" value="VWF_A"/>
</dbReference>
<dbReference type="RefSeq" id="XP_068349576.1">
    <property type="nucleotide sequence ID" value="XM_068511395.1"/>
</dbReference>
<dbReference type="SUPFAM" id="SSF53300">
    <property type="entry name" value="vWA-like"/>
    <property type="match status" value="1"/>
</dbReference>
<evidence type="ECO:0000313" key="5">
    <source>
        <dbReference type="EMBL" id="OHS96439.1"/>
    </source>
</evidence>
<comment type="similarity">
    <text evidence="1">Belongs to the proteasome subunit S5A family.</text>
</comment>
<evidence type="ECO:0000256" key="2">
    <source>
        <dbReference type="ARBA" id="ARBA00022942"/>
    </source>
</evidence>
<dbReference type="GO" id="GO:0005634">
    <property type="term" value="C:nucleus"/>
    <property type="evidence" value="ECO:0007669"/>
    <property type="project" value="TreeGrafter"/>
</dbReference>
<dbReference type="PANTHER" id="PTHR10223">
    <property type="entry name" value="26S PROTEASOME NON-ATPASE REGULATORY SUBUNIT 4"/>
    <property type="match status" value="1"/>
</dbReference>
<dbReference type="GO" id="GO:0008540">
    <property type="term" value="C:proteasome regulatory particle, base subcomplex"/>
    <property type="evidence" value="ECO:0007669"/>
    <property type="project" value="TreeGrafter"/>
</dbReference>
<evidence type="ECO:0000256" key="3">
    <source>
        <dbReference type="SAM" id="MobiDB-lite"/>
    </source>
</evidence>
<dbReference type="GO" id="GO:0031593">
    <property type="term" value="F:polyubiquitin modification-dependent protein binding"/>
    <property type="evidence" value="ECO:0007669"/>
    <property type="project" value="TreeGrafter"/>
</dbReference>
<sequence length="284" mass="31551">MATSEPQAIIILIDNSETSINGDFYPNRLDAQKIAAERLIQYFFRKSPKSQIGVGTLADGAFGIVASLTTCNNKLDRSITTIKSGGTVQLVHGIRCGFLALHHRDPELVTKRVIAFIGSQHDMIDEETSSQLATYANKEGVSVDIIAFGDDVNNLETLEKFTGKLGIKSHYVRAESNSLILSDLVLSSPIGPGEMNRQLSVNIEDDPDLELTLRLSLEENQNEEDEELQRVILESMKDNEEIDIDDIDDPEMKAAIQESLRDSQEPEQEDQKGSNTDEKKDDKK</sequence>
<dbReference type="GeneID" id="94846099"/>
<organism evidence="5 6">
    <name type="scientific">Tritrichomonas foetus</name>
    <dbReference type="NCBI Taxonomy" id="1144522"/>
    <lineage>
        <taxon>Eukaryota</taxon>
        <taxon>Metamonada</taxon>
        <taxon>Parabasalia</taxon>
        <taxon>Tritrichomonadida</taxon>
        <taxon>Tritrichomonadidae</taxon>
        <taxon>Tritrichomonas</taxon>
    </lineage>
</organism>